<evidence type="ECO:0000313" key="2">
    <source>
        <dbReference type="EMBL" id="OWK03322.1"/>
    </source>
</evidence>
<comment type="caution">
    <text evidence="2">The sequence shown here is derived from an EMBL/GenBank/DDBJ whole genome shotgun (WGS) entry which is preliminary data.</text>
</comment>
<feature type="chain" id="PRO_5012826588" evidence="1">
    <location>
        <begin position="25"/>
        <end position="86"/>
    </location>
</feature>
<gene>
    <name evidence="2" type="ORF">Celaphus_00007398</name>
</gene>
<sequence>MAGGRRGPLFAALLAAWVVAVAEAEADQEQAARPPERSLVRPMTASNWTLVMEGEWMLKFCLICEDGSHTAKPLVPLVSHDILAVM</sequence>
<organism evidence="2 3">
    <name type="scientific">Cervus elaphus hippelaphus</name>
    <name type="common">European red deer</name>
    <dbReference type="NCBI Taxonomy" id="46360"/>
    <lineage>
        <taxon>Eukaryota</taxon>
        <taxon>Metazoa</taxon>
        <taxon>Chordata</taxon>
        <taxon>Craniata</taxon>
        <taxon>Vertebrata</taxon>
        <taxon>Euteleostomi</taxon>
        <taxon>Mammalia</taxon>
        <taxon>Eutheria</taxon>
        <taxon>Laurasiatheria</taxon>
        <taxon>Artiodactyla</taxon>
        <taxon>Ruminantia</taxon>
        <taxon>Pecora</taxon>
        <taxon>Cervidae</taxon>
        <taxon>Cervinae</taxon>
        <taxon>Cervus</taxon>
    </lineage>
</organism>
<keyword evidence="1" id="KW-0732">Signal</keyword>
<proteinExistence type="predicted"/>
<dbReference type="Proteomes" id="UP000242450">
    <property type="component" value="Chromosome 23"/>
</dbReference>
<name>A0A212CBK8_CEREH</name>
<evidence type="ECO:0000256" key="1">
    <source>
        <dbReference type="SAM" id="SignalP"/>
    </source>
</evidence>
<keyword evidence="3" id="KW-1185">Reference proteome</keyword>
<dbReference type="AlphaFoldDB" id="A0A212CBK8"/>
<dbReference type="OrthoDB" id="9838399at2759"/>
<dbReference type="EMBL" id="MKHE01000023">
    <property type="protein sequence ID" value="OWK03322.1"/>
    <property type="molecule type" value="Genomic_DNA"/>
</dbReference>
<reference evidence="2 3" key="1">
    <citation type="journal article" date="2018" name="Mol. Genet. Genomics">
        <title>The red deer Cervus elaphus genome CerEla1.0: sequencing, annotating, genes, and chromosomes.</title>
        <authorList>
            <person name="Bana N.A."/>
            <person name="Nyiri A."/>
            <person name="Nagy J."/>
            <person name="Frank K."/>
            <person name="Nagy T."/>
            <person name="Steger V."/>
            <person name="Schiller M."/>
            <person name="Lakatos P."/>
            <person name="Sugar L."/>
            <person name="Horn P."/>
            <person name="Barta E."/>
            <person name="Orosz L."/>
        </authorList>
    </citation>
    <scope>NUCLEOTIDE SEQUENCE [LARGE SCALE GENOMIC DNA]</scope>
    <source>
        <strain evidence="2">Hungarian</strain>
    </source>
</reference>
<accession>A0A212CBK8</accession>
<protein>
    <submittedName>
        <fullName evidence="2">TMX4</fullName>
    </submittedName>
</protein>
<feature type="signal peptide" evidence="1">
    <location>
        <begin position="1"/>
        <end position="24"/>
    </location>
</feature>
<evidence type="ECO:0000313" key="3">
    <source>
        <dbReference type="Proteomes" id="UP000242450"/>
    </source>
</evidence>